<dbReference type="EMBL" id="FNVB01000010">
    <property type="protein sequence ID" value="SEG94384.1"/>
    <property type="molecule type" value="Genomic_DNA"/>
</dbReference>
<evidence type="ECO:0000313" key="3">
    <source>
        <dbReference type="EMBL" id="SFD65375.1"/>
    </source>
</evidence>
<accession>A0A1H6EBV0</accession>
<dbReference type="SUPFAM" id="SSF82607">
    <property type="entry name" value="YbaB-like"/>
    <property type="match status" value="1"/>
</dbReference>
<dbReference type="SMR" id="A0A1H6EBV0"/>
<proteinExistence type="predicted"/>
<keyword evidence="2" id="KW-0238">DNA-binding</keyword>
<dbReference type="Pfam" id="PF02575">
    <property type="entry name" value="YbaB_DNA_bd"/>
    <property type="match status" value="1"/>
</dbReference>
<feature type="compositionally biased region" description="Polar residues" evidence="1">
    <location>
        <begin position="142"/>
        <end position="152"/>
    </location>
</feature>
<organism evidence="2 5">
    <name type="scientific">Saccharopolyspora kobensis</name>
    <dbReference type="NCBI Taxonomy" id="146035"/>
    <lineage>
        <taxon>Bacteria</taxon>
        <taxon>Bacillati</taxon>
        <taxon>Actinomycetota</taxon>
        <taxon>Actinomycetes</taxon>
        <taxon>Pseudonocardiales</taxon>
        <taxon>Pseudonocardiaceae</taxon>
        <taxon>Saccharopolyspora</taxon>
    </lineage>
</organism>
<dbReference type="InterPro" id="IPR036894">
    <property type="entry name" value="YbaB-like_sf"/>
</dbReference>
<feature type="region of interest" description="Disordered" evidence="1">
    <location>
        <begin position="118"/>
        <end position="152"/>
    </location>
</feature>
<evidence type="ECO:0000256" key="1">
    <source>
        <dbReference type="SAM" id="MobiDB-lite"/>
    </source>
</evidence>
<dbReference type="EMBL" id="FOME01000005">
    <property type="protein sequence ID" value="SFD65375.1"/>
    <property type="molecule type" value="Genomic_DNA"/>
</dbReference>
<gene>
    <name evidence="2" type="ORF">SAMN02982929_05906</name>
    <name evidence="3" type="ORF">SAMN05216506_105381</name>
</gene>
<dbReference type="Proteomes" id="UP000199690">
    <property type="component" value="Unassembled WGS sequence"/>
</dbReference>
<reference evidence="2" key="1">
    <citation type="submission" date="2016-10" db="EMBL/GenBank/DDBJ databases">
        <authorList>
            <person name="de Groot N.N."/>
        </authorList>
    </citation>
    <scope>NUCLEOTIDE SEQUENCE [LARGE SCALE GENOMIC DNA]</scope>
    <source>
        <strain evidence="2">ATCC 20501</strain>
    </source>
</reference>
<dbReference type="GO" id="GO:0003677">
    <property type="term" value="F:DNA binding"/>
    <property type="evidence" value="ECO:0007669"/>
    <property type="project" value="UniProtKB-KW"/>
</dbReference>
<accession>A0A1I1U3V9</accession>
<keyword evidence="4" id="KW-1185">Reference proteome</keyword>
<dbReference type="AlphaFoldDB" id="A0A1H6EBV0"/>
<sequence length="152" mass="16099">MPTDHRAQVAELMADYQRSRERLAETHQELATITETARSADGRVRVAVGPQGTLREVALADDVYDKLRPAQLAATIAELSAAAAQAAARRAADVLAEVLPAGTDPDVLLGGHADGASASVLRNEPGPIDDDVAEDEDFSAGSWLQQSPTKRM</sequence>
<feature type="compositionally biased region" description="Acidic residues" evidence="1">
    <location>
        <begin position="127"/>
        <end position="138"/>
    </location>
</feature>
<dbReference type="Gene3D" id="3.30.1310.10">
    <property type="entry name" value="Nucleoid-associated protein YbaB-like domain"/>
    <property type="match status" value="1"/>
</dbReference>
<dbReference type="Proteomes" id="UP000236729">
    <property type="component" value="Unassembled WGS sequence"/>
</dbReference>
<evidence type="ECO:0000313" key="5">
    <source>
        <dbReference type="Proteomes" id="UP000236729"/>
    </source>
</evidence>
<name>A0A1H6EBV0_9PSEU</name>
<evidence type="ECO:0000313" key="4">
    <source>
        <dbReference type="Proteomes" id="UP000199690"/>
    </source>
</evidence>
<protein>
    <submittedName>
        <fullName evidence="2">YbaB/EbfC DNA-binding family protein</fullName>
    </submittedName>
</protein>
<dbReference type="InterPro" id="IPR004401">
    <property type="entry name" value="YbaB/EbfC"/>
</dbReference>
<dbReference type="RefSeq" id="WP_093352844.1">
    <property type="nucleotide sequence ID" value="NZ_FNVB01000010.1"/>
</dbReference>
<reference evidence="4 5" key="2">
    <citation type="submission" date="2016-10" db="EMBL/GenBank/DDBJ databases">
        <authorList>
            <person name="Varghese N."/>
            <person name="Submissions S."/>
        </authorList>
    </citation>
    <scope>NUCLEOTIDE SEQUENCE [LARGE SCALE GENOMIC DNA]</scope>
    <source>
        <strain evidence="5">ATCC 20501</strain>
        <strain evidence="3 4">CGMCC 4.3529</strain>
    </source>
</reference>
<evidence type="ECO:0000313" key="2">
    <source>
        <dbReference type="EMBL" id="SEG94384.1"/>
    </source>
</evidence>